<dbReference type="EC" id="2.7.1.15" evidence="4"/>
<dbReference type="InterPro" id="IPR029056">
    <property type="entry name" value="Ribokinase-like"/>
</dbReference>
<dbReference type="EMBL" id="UOGF01000081">
    <property type="protein sequence ID" value="VAX31968.1"/>
    <property type="molecule type" value="Genomic_DNA"/>
</dbReference>
<name>A0A3B1D7N4_9ZZZZ</name>
<accession>A0A3B1D7N4</accession>
<dbReference type="AlphaFoldDB" id="A0A3B1D7N4"/>
<organism evidence="4">
    <name type="scientific">hydrothermal vent metagenome</name>
    <dbReference type="NCBI Taxonomy" id="652676"/>
    <lineage>
        <taxon>unclassified sequences</taxon>
        <taxon>metagenomes</taxon>
        <taxon>ecological metagenomes</taxon>
    </lineage>
</organism>
<evidence type="ECO:0000256" key="1">
    <source>
        <dbReference type="ARBA" id="ARBA00022679"/>
    </source>
</evidence>
<feature type="domain" description="Carbohydrate kinase PfkB" evidence="3">
    <location>
        <begin position="18"/>
        <end position="272"/>
    </location>
</feature>
<evidence type="ECO:0000313" key="4">
    <source>
        <dbReference type="EMBL" id="VAX31968.1"/>
    </source>
</evidence>
<protein>
    <submittedName>
        <fullName evidence="4">Ribokinase</fullName>
        <ecNumber evidence="4">2.7.1.15</ecNumber>
    </submittedName>
</protein>
<proteinExistence type="predicted"/>
<dbReference type="Pfam" id="PF00294">
    <property type="entry name" value="PfkB"/>
    <property type="match status" value="1"/>
</dbReference>
<dbReference type="PANTHER" id="PTHR10584">
    <property type="entry name" value="SUGAR KINASE"/>
    <property type="match status" value="1"/>
</dbReference>
<evidence type="ECO:0000256" key="2">
    <source>
        <dbReference type="ARBA" id="ARBA00022777"/>
    </source>
</evidence>
<dbReference type="SUPFAM" id="SSF53613">
    <property type="entry name" value="Ribokinase-like"/>
    <property type="match status" value="1"/>
</dbReference>
<dbReference type="GO" id="GO:0004747">
    <property type="term" value="F:ribokinase activity"/>
    <property type="evidence" value="ECO:0007669"/>
    <property type="project" value="UniProtKB-EC"/>
</dbReference>
<dbReference type="Gene3D" id="3.40.1190.20">
    <property type="match status" value="1"/>
</dbReference>
<dbReference type="GO" id="GO:0005829">
    <property type="term" value="C:cytosol"/>
    <property type="evidence" value="ECO:0007669"/>
    <property type="project" value="TreeGrafter"/>
</dbReference>
<keyword evidence="1 4" id="KW-0808">Transferase</keyword>
<sequence length="302" mass="33192">MSLLVVGSVAFDSVKTPFGEVDEVLGGSATYFSTAASYFTEVSLVAVVGEDFPEEHLNFLVGRGINIDGIERSAGRTFRWKGEYSYQLNEAKTLDTQLNVFESFHPNLPESYRKVPVVFLANIDPNLQIEVLKQVEKPKLVACDTMNFWIEGKLDALIQTLASVDILIINDGEARELAQEVNLVKAAKKIMAYGPGVLVVKQGEYGALMFNGETIFSAPAFPLEQVFDPTGAGDSFAGGFMGYLATCNEIDDIAIRQAVVYGSTMASFNVEAFSLDRMRALKQEEIKSRFQAFKALTAFENI</sequence>
<dbReference type="InterPro" id="IPR002173">
    <property type="entry name" value="Carboh/pur_kinase_PfkB_CS"/>
</dbReference>
<dbReference type="PROSITE" id="PS00584">
    <property type="entry name" value="PFKB_KINASES_2"/>
    <property type="match status" value="1"/>
</dbReference>
<reference evidence="4" key="1">
    <citation type="submission" date="2018-06" db="EMBL/GenBank/DDBJ databases">
        <authorList>
            <person name="Zhirakovskaya E."/>
        </authorList>
    </citation>
    <scope>NUCLEOTIDE SEQUENCE</scope>
</reference>
<dbReference type="PANTHER" id="PTHR10584:SF166">
    <property type="entry name" value="RIBOKINASE"/>
    <property type="match status" value="1"/>
</dbReference>
<dbReference type="InterPro" id="IPR011611">
    <property type="entry name" value="PfkB_dom"/>
</dbReference>
<keyword evidence="2 4" id="KW-0418">Kinase</keyword>
<evidence type="ECO:0000259" key="3">
    <source>
        <dbReference type="Pfam" id="PF00294"/>
    </source>
</evidence>
<gene>
    <name evidence="4" type="ORF">MNBD_NITROSPIRAE01-1828</name>
</gene>